<dbReference type="EMBL" id="JANRMS010000307">
    <property type="protein sequence ID" value="KAJ3542223.1"/>
    <property type="molecule type" value="Genomic_DNA"/>
</dbReference>
<proteinExistence type="predicted"/>
<name>A0ACC1SLD8_9HYPO</name>
<comment type="caution">
    <text evidence="1">The sequence shown here is derived from an EMBL/GenBank/DDBJ whole genome shotgun (WGS) entry which is preliminary data.</text>
</comment>
<dbReference type="Proteomes" id="UP001148629">
    <property type="component" value="Unassembled WGS sequence"/>
</dbReference>
<protein>
    <submittedName>
        <fullName evidence="1">Uncharacterized protein</fullName>
    </submittedName>
</protein>
<reference evidence="1" key="1">
    <citation type="submission" date="2022-08" db="EMBL/GenBank/DDBJ databases">
        <title>Genome Sequence of Fusarium decemcellulare.</title>
        <authorList>
            <person name="Buettner E."/>
        </authorList>
    </citation>
    <scope>NUCLEOTIDE SEQUENCE</scope>
    <source>
        <strain evidence="1">Babe19</strain>
    </source>
</reference>
<evidence type="ECO:0000313" key="1">
    <source>
        <dbReference type="EMBL" id="KAJ3542223.1"/>
    </source>
</evidence>
<sequence>MAVSLACGLIEEVAPLLDQQEGGLYAVIHQFYITFCLEMGCKRSDVIIPGGFNANLYVLADYCYFGSIIHLRTLAAALRSGLPVNKNGSFSAYDADLNFYDIKSGKKQYDQDAALLLDYLVELIIAIRDLPDYPVEDEFMRIVAEFDKTHHISLSLVFAVQIFLDIHHKLGDKARKCYNIMVDEVDEMRSGLESHVELHKNIKSWTWPAANDDALQALLRKTKLMGKDPVYARMKKMYRDLGEPVPAKQEANGILIYSPVLAGLYLFELRRDMHDMGIAVANAWASIVPVAHLYNALGQEGLLKGQWRDMEWMLKIVDNADLWVGGQRPDTPKDYFQKFSIQFGMSTASLVPNRRHKNTLKSRGGGRGISEGAPVSATMTKIQTSSEAKMNWTAELIDDLVARGLYEIEDAPDDGKFNILRTPAQEQRSRDRRRQQKVKARAAGVDKTTDSIVAENVVKTLFLALHSETCELTFPFLQMHRWCFEILQPVRVCCEPVLWAFYPAGLPDNWETRNEVVQRIFLTASGFDGGEQDMRLLNLAAEPFNALIGSKDGTRAIRMLHKIGKHVSFQDGSPFMTEKKWED</sequence>
<keyword evidence="2" id="KW-1185">Reference proteome</keyword>
<accession>A0ACC1SLD8</accession>
<gene>
    <name evidence="1" type="ORF">NM208_g4219</name>
</gene>
<organism evidence="1 2">
    <name type="scientific">Fusarium decemcellulare</name>
    <dbReference type="NCBI Taxonomy" id="57161"/>
    <lineage>
        <taxon>Eukaryota</taxon>
        <taxon>Fungi</taxon>
        <taxon>Dikarya</taxon>
        <taxon>Ascomycota</taxon>
        <taxon>Pezizomycotina</taxon>
        <taxon>Sordariomycetes</taxon>
        <taxon>Hypocreomycetidae</taxon>
        <taxon>Hypocreales</taxon>
        <taxon>Nectriaceae</taxon>
        <taxon>Fusarium</taxon>
        <taxon>Fusarium decemcellulare species complex</taxon>
    </lineage>
</organism>
<evidence type="ECO:0000313" key="2">
    <source>
        <dbReference type="Proteomes" id="UP001148629"/>
    </source>
</evidence>